<keyword evidence="3" id="KW-1185">Reference proteome</keyword>
<organism evidence="1">
    <name type="scientific">Pseudogemmatithrix spongiicola</name>
    <dbReference type="NCBI Taxonomy" id="3062599"/>
    <lineage>
        <taxon>Bacteria</taxon>
        <taxon>Pseudomonadati</taxon>
        <taxon>Gemmatimonadota</taxon>
        <taxon>Gemmatimonadia</taxon>
        <taxon>Gemmatimonadales</taxon>
        <taxon>Gemmatimonadaceae</taxon>
        <taxon>Pseudogemmatithrix</taxon>
    </lineage>
</organism>
<evidence type="ECO:0008006" key="4">
    <source>
        <dbReference type="Google" id="ProtNLM"/>
    </source>
</evidence>
<proteinExistence type="predicted"/>
<name>A0AA49JU17_9BACT</name>
<accession>A0AA49JZP6</accession>
<dbReference type="AlphaFoldDB" id="A0AA49JU17"/>
<dbReference type="KEGG" id="pspc:Strain318_000900"/>
<evidence type="ECO:0000313" key="3">
    <source>
        <dbReference type="Proteomes" id="UP001229955"/>
    </source>
</evidence>
<dbReference type="EMBL" id="CP130613">
    <property type="protein sequence ID" value="WKW14553.1"/>
    <property type="molecule type" value="Genomic_DNA"/>
</dbReference>
<dbReference type="EMBL" id="CP130612">
    <property type="protein sequence ID" value="WKW11643.1"/>
    <property type="molecule type" value="Genomic_DNA"/>
</dbReference>
<gene>
    <name evidence="1" type="ORF">Strain138_000900</name>
    <name evidence="2" type="ORF">Strain318_000900</name>
</gene>
<protein>
    <recommendedName>
        <fullName evidence="4">Pilin</fullName>
    </recommendedName>
</protein>
<evidence type="ECO:0000313" key="2">
    <source>
        <dbReference type="EMBL" id="WKW14553.1"/>
    </source>
</evidence>
<sequence length="135" mass="14484">MRVAKAFAALVGLLTILALIIDPYPPAPRSKVYYATMRADLRNLVAAQETFFADSQRFAAAFDRTEYATSSGVSVSIALHGDSAWSAVATHASVTASCRISVSLDGAAFAGGRGDGEPVCEPPPPTRGWRFRWEY</sequence>
<dbReference type="Proteomes" id="UP001229955">
    <property type="component" value="Chromosome"/>
</dbReference>
<accession>A0AA49JU17</accession>
<evidence type="ECO:0000313" key="1">
    <source>
        <dbReference type="EMBL" id="WKW11643.1"/>
    </source>
</evidence>
<reference evidence="1" key="1">
    <citation type="submission" date="2023-07" db="EMBL/GenBank/DDBJ databases">
        <authorList>
            <person name="Haufschild T."/>
            <person name="Kallscheuer N."/>
            <person name="Hammer J."/>
            <person name="Kohn T."/>
            <person name="Kabuu M."/>
            <person name="Jogler M."/>
            <person name="Wohfarth N."/>
            <person name="Heuer A."/>
            <person name="Rohde M."/>
            <person name="van Teeseling M.C.F."/>
            <person name="Jogler C."/>
        </authorList>
    </citation>
    <scope>NUCLEOTIDE SEQUENCE</scope>
    <source>
        <strain evidence="1">Strain 138</strain>
        <strain evidence="2">Strain 318</strain>
    </source>
</reference>
<dbReference type="RefSeq" id="WP_367887341.1">
    <property type="nucleotide sequence ID" value="NZ_CP130612.1"/>
</dbReference>